<dbReference type="AlphaFoldDB" id="A0A9E8CLC0"/>
<sequence length="92" mass="9836">MRPCAMRTGISITLGEADRRLEALVVDGDTAPKHVWRVLIVLMSADGIGASAIAAPADTAKMTVRRPARFMEEGVDGLLRNKTRPPGRLPAA</sequence>
<evidence type="ECO:0000313" key="1">
    <source>
        <dbReference type="EMBL" id="UZF86710.1"/>
    </source>
</evidence>
<reference evidence="1" key="1">
    <citation type="submission" date="2022-08" db="EMBL/GenBank/DDBJ databases">
        <title>Complete Genome Sequences of 2 Bosea sp. soil isolates.</title>
        <authorList>
            <person name="Alvarez Arevalo M."/>
            <person name="Sterndorff E.B."/>
            <person name="Faurdal D."/>
            <person name="Joergensen T.S."/>
            <person name="Weber T."/>
        </authorList>
    </citation>
    <scope>NUCLEOTIDE SEQUENCE</scope>
    <source>
        <strain evidence="1">NBC_00436</strain>
    </source>
</reference>
<protein>
    <submittedName>
        <fullName evidence="1">Uncharacterized protein</fullName>
    </submittedName>
</protein>
<dbReference type="EMBL" id="CP102774">
    <property type="protein sequence ID" value="UZF86710.1"/>
    <property type="molecule type" value="Genomic_DNA"/>
</dbReference>
<name>A0A9E8CLC0_9HYPH</name>
<accession>A0A9E8CLC0</accession>
<organism evidence="1">
    <name type="scientific">Bosea sp. NBC_00436</name>
    <dbReference type="NCBI Taxonomy" id="2969620"/>
    <lineage>
        <taxon>Bacteria</taxon>
        <taxon>Pseudomonadati</taxon>
        <taxon>Pseudomonadota</taxon>
        <taxon>Alphaproteobacteria</taxon>
        <taxon>Hyphomicrobiales</taxon>
        <taxon>Boseaceae</taxon>
        <taxon>Bosea</taxon>
    </lineage>
</organism>
<gene>
    <name evidence="1" type="ORF">NWE54_23600</name>
</gene>
<proteinExistence type="predicted"/>